<dbReference type="Gene3D" id="1.10.10.60">
    <property type="entry name" value="Homeodomain-like"/>
    <property type="match status" value="1"/>
</dbReference>
<evidence type="ECO:0000256" key="4">
    <source>
        <dbReference type="PROSITE-ProRule" id="PRU00335"/>
    </source>
</evidence>
<dbReference type="RefSeq" id="WP_378042252.1">
    <property type="nucleotide sequence ID" value="NZ_JBHSXE010000001.1"/>
</dbReference>
<feature type="domain" description="HTH tetR-type" evidence="5">
    <location>
        <begin position="19"/>
        <end position="79"/>
    </location>
</feature>
<dbReference type="InterPro" id="IPR009057">
    <property type="entry name" value="Homeodomain-like_sf"/>
</dbReference>
<dbReference type="InterPro" id="IPR011075">
    <property type="entry name" value="TetR_C"/>
</dbReference>
<organism evidence="6 7">
    <name type="scientific">Actinomadura yumaensis</name>
    <dbReference type="NCBI Taxonomy" id="111807"/>
    <lineage>
        <taxon>Bacteria</taxon>
        <taxon>Bacillati</taxon>
        <taxon>Actinomycetota</taxon>
        <taxon>Actinomycetes</taxon>
        <taxon>Streptosporangiales</taxon>
        <taxon>Thermomonosporaceae</taxon>
        <taxon>Actinomadura</taxon>
    </lineage>
</organism>
<keyword evidence="3" id="KW-0804">Transcription</keyword>
<accession>A0ABW2CMP1</accession>
<evidence type="ECO:0000313" key="7">
    <source>
        <dbReference type="Proteomes" id="UP001596380"/>
    </source>
</evidence>
<keyword evidence="7" id="KW-1185">Reference proteome</keyword>
<dbReference type="InterPro" id="IPR050109">
    <property type="entry name" value="HTH-type_TetR-like_transc_reg"/>
</dbReference>
<protein>
    <submittedName>
        <fullName evidence="6">TetR/AcrR family transcriptional regulator</fullName>
    </submittedName>
</protein>
<evidence type="ECO:0000256" key="1">
    <source>
        <dbReference type="ARBA" id="ARBA00023015"/>
    </source>
</evidence>
<dbReference type="SUPFAM" id="SSF46689">
    <property type="entry name" value="Homeodomain-like"/>
    <property type="match status" value="1"/>
</dbReference>
<dbReference type="PROSITE" id="PS50977">
    <property type="entry name" value="HTH_TETR_2"/>
    <property type="match status" value="1"/>
</dbReference>
<sequence>MRAGETGDPGAVRRTRLTPEREGELYEAVLDLLREAGYDSLTMEAVAARSRSSKATLYRQWRTKPQLVAAALRHAKPFTLDDLDTGTLAGDLYEMARRAGEGKKDLALVRAVAPAVRHDPDLADAMRKALVEPELEVMRAILGRAAARGEIPADSPAREFLPHMWAGAMFARPLVEQREPDTEYLRRYLDAVVLPALTRE</sequence>
<evidence type="ECO:0000256" key="3">
    <source>
        <dbReference type="ARBA" id="ARBA00023163"/>
    </source>
</evidence>
<dbReference type="PANTHER" id="PTHR30055:SF149">
    <property type="entry name" value="TETR-FAMILY TRANSCRIPTIONAL REGULATOR"/>
    <property type="match status" value="1"/>
</dbReference>
<evidence type="ECO:0000259" key="5">
    <source>
        <dbReference type="PROSITE" id="PS50977"/>
    </source>
</evidence>
<feature type="DNA-binding region" description="H-T-H motif" evidence="4">
    <location>
        <begin position="42"/>
        <end position="61"/>
    </location>
</feature>
<dbReference type="Gene3D" id="1.10.357.10">
    <property type="entry name" value="Tetracycline Repressor, domain 2"/>
    <property type="match status" value="1"/>
</dbReference>
<keyword evidence="1" id="KW-0805">Transcription regulation</keyword>
<dbReference type="SUPFAM" id="SSF48498">
    <property type="entry name" value="Tetracyclin repressor-like, C-terminal domain"/>
    <property type="match status" value="1"/>
</dbReference>
<evidence type="ECO:0000256" key="2">
    <source>
        <dbReference type="ARBA" id="ARBA00023125"/>
    </source>
</evidence>
<keyword evidence="2 4" id="KW-0238">DNA-binding</keyword>
<dbReference type="PANTHER" id="PTHR30055">
    <property type="entry name" value="HTH-TYPE TRANSCRIPTIONAL REGULATOR RUTR"/>
    <property type="match status" value="1"/>
</dbReference>
<reference evidence="7" key="1">
    <citation type="journal article" date="2019" name="Int. J. Syst. Evol. Microbiol.">
        <title>The Global Catalogue of Microorganisms (GCM) 10K type strain sequencing project: providing services to taxonomists for standard genome sequencing and annotation.</title>
        <authorList>
            <consortium name="The Broad Institute Genomics Platform"/>
            <consortium name="The Broad Institute Genome Sequencing Center for Infectious Disease"/>
            <person name="Wu L."/>
            <person name="Ma J."/>
        </authorList>
    </citation>
    <scope>NUCLEOTIDE SEQUENCE [LARGE SCALE GENOMIC DNA]</scope>
    <source>
        <strain evidence="7">JCM 3369</strain>
    </source>
</reference>
<gene>
    <name evidence="6" type="ORF">ACFQKB_19340</name>
</gene>
<dbReference type="EMBL" id="JBHSXS010000010">
    <property type="protein sequence ID" value="MFC6881916.1"/>
    <property type="molecule type" value="Genomic_DNA"/>
</dbReference>
<evidence type="ECO:0000313" key="6">
    <source>
        <dbReference type="EMBL" id="MFC6881916.1"/>
    </source>
</evidence>
<dbReference type="Proteomes" id="UP001596380">
    <property type="component" value="Unassembled WGS sequence"/>
</dbReference>
<dbReference type="InterPro" id="IPR001647">
    <property type="entry name" value="HTH_TetR"/>
</dbReference>
<name>A0ABW2CMP1_9ACTN</name>
<dbReference type="Pfam" id="PF00440">
    <property type="entry name" value="TetR_N"/>
    <property type="match status" value="1"/>
</dbReference>
<dbReference type="Pfam" id="PF16859">
    <property type="entry name" value="TetR_C_11"/>
    <property type="match status" value="1"/>
</dbReference>
<proteinExistence type="predicted"/>
<dbReference type="InterPro" id="IPR036271">
    <property type="entry name" value="Tet_transcr_reg_TetR-rel_C_sf"/>
</dbReference>
<comment type="caution">
    <text evidence="6">The sequence shown here is derived from an EMBL/GenBank/DDBJ whole genome shotgun (WGS) entry which is preliminary data.</text>
</comment>